<gene>
    <name evidence="1" type="ORF">g.1189</name>
</gene>
<proteinExistence type="predicted"/>
<sequence length="112" mass="12644">MSYDHHDLLMKPRGTVLIMADSHGRDLGNLVQEVMAENVCAIVRPGAKLDSVIGDLRDFLKDFKHDDKLVVIGGTNNIQPTLDTTDVVEQIKDLLHKTEHIKIWVSTIPLRY</sequence>
<dbReference type="AlphaFoldDB" id="A0A1B6G1I1"/>
<organism evidence="1">
    <name type="scientific">Cuerna arida</name>
    <dbReference type="NCBI Taxonomy" id="1464854"/>
    <lineage>
        <taxon>Eukaryota</taxon>
        <taxon>Metazoa</taxon>
        <taxon>Ecdysozoa</taxon>
        <taxon>Arthropoda</taxon>
        <taxon>Hexapoda</taxon>
        <taxon>Insecta</taxon>
        <taxon>Pterygota</taxon>
        <taxon>Neoptera</taxon>
        <taxon>Paraneoptera</taxon>
        <taxon>Hemiptera</taxon>
        <taxon>Auchenorrhyncha</taxon>
        <taxon>Membracoidea</taxon>
        <taxon>Cicadellidae</taxon>
        <taxon>Cicadellinae</taxon>
        <taxon>Proconiini</taxon>
        <taxon>Cuerna</taxon>
    </lineage>
</organism>
<accession>A0A1B6G1I1</accession>
<protein>
    <submittedName>
        <fullName evidence="1">Uncharacterized protein</fullName>
    </submittedName>
</protein>
<name>A0A1B6G1I1_9HEMI</name>
<reference evidence="1" key="1">
    <citation type="submission" date="2015-11" db="EMBL/GenBank/DDBJ databases">
        <title>De novo transcriptome assembly of four potential Pierce s Disease insect vectors from Arizona vineyards.</title>
        <authorList>
            <person name="Tassone E.E."/>
        </authorList>
    </citation>
    <scope>NUCLEOTIDE SEQUENCE</scope>
</reference>
<evidence type="ECO:0000313" key="1">
    <source>
        <dbReference type="EMBL" id="JAS56280.1"/>
    </source>
</evidence>
<feature type="non-terminal residue" evidence="1">
    <location>
        <position position="112"/>
    </location>
</feature>
<dbReference type="EMBL" id="GECZ01013489">
    <property type="protein sequence ID" value="JAS56280.1"/>
    <property type="molecule type" value="Transcribed_RNA"/>
</dbReference>